<dbReference type="InterPro" id="IPR007511">
    <property type="entry name" value="DUF501"/>
</dbReference>
<proteinExistence type="predicted"/>
<protein>
    <recommendedName>
        <fullName evidence="5">DUF501 domain-containing protein</fullName>
    </recommendedName>
</protein>
<gene>
    <name evidence="1" type="ORF">DPBNPPHM_02149</name>
    <name evidence="2" type="ORF">OPDIPICF_03264</name>
</gene>
<evidence type="ECO:0000313" key="2">
    <source>
        <dbReference type="EMBL" id="CAA0124947.1"/>
    </source>
</evidence>
<evidence type="ECO:0000313" key="4">
    <source>
        <dbReference type="Proteomes" id="UP000441399"/>
    </source>
</evidence>
<keyword evidence="4" id="KW-1185">Reference proteome</keyword>
<dbReference type="Proteomes" id="UP000441399">
    <property type="component" value="Unassembled WGS sequence"/>
</dbReference>
<sequence>MFRHEAFFLPEIIFLCLVAYVSTNSEFVRRSLTFMEQLTEQQLTTIEQQIGRAPVGIVRIAAQSPNGVPLALQMRSVVDNKPFPTLYWLSSKTLSKAIGTIETQGWVKSLEERLRDDQPFREAYLECQRSYVQARTDAMLPEDREFLRSKGLDDVFAGYGIGGIANWQQVRCLHMQYAHHLADYNVIGEWLDAEFGLNALSISQ</sequence>
<name>A0A5S9QHK0_9GAMM</name>
<dbReference type="PANTHER" id="PTHR37163:SF1">
    <property type="entry name" value="DUF501 DOMAIN-CONTAINING PROTEIN"/>
    <property type="match status" value="1"/>
</dbReference>
<dbReference type="AlphaFoldDB" id="A0A5S9QHK0"/>
<evidence type="ECO:0000313" key="1">
    <source>
        <dbReference type="EMBL" id="CAA0116968.1"/>
    </source>
</evidence>
<dbReference type="EMBL" id="CACSIO010000061">
    <property type="protein sequence ID" value="CAA0124947.1"/>
    <property type="molecule type" value="Genomic_DNA"/>
</dbReference>
<dbReference type="EMBL" id="CACSII010000019">
    <property type="protein sequence ID" value="CAA0116968.1"/>
    <property type="molecule type" value="Genomic_DNA"/>
</dbReference>
<evidence type="ECO:0000313" key="3">
    <source>
        <dbReference type="Proteomes" id="UP000434580"/>
    </source>
</evidence>
<accession>A0A5S9QHK0</accession>
<dbReference type="Pfam" id="PF04417">
    <property type="entry name" value="DUF501"/>
    <property type="match status" value="1"/>
</dbReference>
<dbReference type="PANTHER" id="PTHR37163">
    <property type="entry name" value="CONSERVED PROTEIN"/>
    <property type="match status" value="1"/>
</dbReference>
<evidence type="ECO:0008006" key="5">
    <source>
        <dbReference type="Google" id="ProtNLM"/>
    </source>
</evidence>
<reference evidence="3 4" key="1">
    <citation type="submission" date="2019-11" db="EMBL/GenBank/DDBJ databases">
        <authorList>
            <person name="Holert J."/>
        </authorList>
    </citation>
    <scope>NUCLEOTIDE SEQUENCE [LARGE SCALE GENOMIC DNA]</scope>
    <source>
        <strain evidence="1">BC5_2</strain>
        <strain evidence="2">SB11_3</strain>
    </source>
</reference>
<dbReference type="Proteomes" id="UP000434580">
    <property type="component" value="Unassembled WGS sequence"/>
</dbReference>
<organism evidence="2 4">
    <name type="scientific">BD1-7 clade bacterium</name>
    <dbReference type="NCBI Taxonomy" id="2029982"/>
    <lineage>
        <taxon>Bacteria</taxon>
        <taxon>Pseudomonadati</taxon>
        <taxon>Pseudomonadota</taxon>
        <taxon>Gammaproteobacteria</taxon>
        <taxon>Cellvibrionales</taxon>
        <taxon>Spongiibacteraceae</taxon>
        <taxon>BD1-7 clade</taxon>
    </lineage>
</organism>